<evidence type="ECO:0000313" key="3">
    <source>
        <dbReference type="Proteomes" id="UP000235836"/>
    </source>
</evidence>
<comment type="caution">
    <text evidence="2">The sequence shown here is derived from an EMBL/GenBank/DDBJ whole genome shotgun (WGS) entry which is preliminary data.</text>
</comment>
<keyword evidence="3" id="KW-1185">Reference proteome</keyword>
<feature type="compositionally biased region" description="Basic and acidic residues" evidence="1">
    <location>
        <begin position="56"/>
        <end position="80"/>
    </location>
</feature>
<dbReference type="RefSeq" id="WP_102724562.1">
    <property type="nucleotide sequence ID" value="NZ_JBHRZL010000008.1"/>
</dbReference>
<evidence type="ECO:0000313" key="2">
    <source>
        <dbReference type="EMBL" id="PMC63535.1"/>
    </source>
</evidence>
<name>A0A2N6T2K3_9CORY</name>
<evidence type="ECO:0008006" key="4">
    <source>
        <dbReference type="Google" id="ProtNLM"/>
    </source>
</evidence>
<gene>
    <name evidence="2" type="ORF">CJ203_10630</name>
</gene>
<accession>A0A2N6T2K3</accession>
<feature type="region of interest" description="Disordered" evidence="1">
    <location>
        <begin position="48"/>
        <end position="89"/>
    </location>
</feature>
<proteinExistence type="predicted"/>
<evidence type="ECO:0000256" key="1">
    <source>
        <dbReference type="SAM" id="MobiDB-lite"/>
    </source>
</evidence>
<protein>
    <recommendedName>
        <fullName evidence="4">YtxH domain-containing protein</fullName>
    </recommendedName>
</protein>
<dbReference type="Proteomes" id="UP000235836">
    <property type="component" value="Unassembled WGS sequence"/>
</dbReference>
<sequence length="89" mass="9996">MIQFVVGAAAGYVFGTKAGRKRYHQIVNTTQKVVNSPVTQQALRSTRKAIANSLDPDPRMREVKDLRKGKGRGKTHEKSEPQIYEPDED</sequence>
<organism evidence="2 3">
    <name type="scientific">Corynebacterium tuscaniense</name>
    <dbReference type="NCBI Taxonomy" id="302449"/>
    <lineage>
        <taxon>Bacteria</taxon>
        <taxon>Bacillati</taxon>
        <taxon>Actinomycetota</taxon>
        <taxon>Actinomycetes</taxon>
        <taxon>Mycobacteriales</taxon>
        <taxon>Corynebacteriaceae</taxon>
        <taxon>Corynebacterium</taxon>
    </lineage>
</organism>
<dbReference type="EMBL" id="PNHG01000029">
    <property type="protein sequence ID" value="PMC63535.1"/>
    <property type="molecule type" value="Genomic_DNA"/>
</dbReference>
<reference evidence="2 3" key="1">
    <citation type="submission" date="2017-09" db="EMBL/GenBank/DDBJ databases">
        <title>Bacterial strain isolated from the female urinary microbiota.</title>
        <authorList>
            <person name="Thomas-White K."/>
            <person name="Kumar N."/>
            <person name="Forster S."/>
            <person name="Putonti C."/>
            <person name="Lawley T."/>
            <person name="Wolfe A.J."/>
        </authorList>
    </citation>
    <scope>NUCLEOTIDE SEQUENCE [LARGE SCALE GENOMIC DNA]</scope>
    <source>
        <strain evidence="2 3">UMB0792</strain>
    </source>
</reference>
<dbReference type="AlphaFoldDB" id="A0A2N6T2K3"/>